<evidence type="ECO:0000313" key="2">
    <source>
        <dbReference type="EMBL" id="MBA0573383.1"/>
    </source>
</evidence>
<protein>
    <submittedName>
        <fullName evidence="2">Uncharacterized protein</fullName>
    </submittedName>
</protein>
<dbReference type="Proteomes" id="UP000593572">
    <property type="component" value="Unassembled WGS sequence"/>
</dbReference>
<evidence type="ECO:0000313" key="3">
    <source>
        <dbReference type="Proteomes" id="UP000593572"/>
    </source>
</evidence>
<feature type="region of interest" description="Disordered" evidence="1">
    <location>
        <begin position="73"/>
        <end position="103"/>
    </location>
</feature>
<dbReference type="AlphaFoldDB" id="A0A7J8N913"/>
<gene>
    <name evidence="2" type="ORF">Golob_000659</name>
</gene>
<organism evidence="2 3">
    <name type="scientific">Gossypium lobatum</name>
    <dbReference type="NCBI Taxonomy" id="34289"/>
    <lineage>
        <taxon>Eukaryota</taxon>
        <taxon>Viridiplantae</taxon>
        <taxon>Streptophyta</taxon>
        <taxon>Embryophyta</taxon>
        <taxon>Tracheophyta</taxon>
        <taxon>Spermatophyta</taxon>
        <taxon>Magnoliopsida</taxon>
        <taxon>eudicotyledons</taxon>
        <taxon>Gunneridae</taxon>
        <taxon>Pentapetalae</taxon>
        <taxon>rosids</taxon>
        <taxon>malvids</taxon>
        <taxon>Malvales</taxon>
        <taxon>Malvaceae</taxon>
        <taxon>Malvoideae</taxon>
        <taxon>Gossypium</taxon>
    </lineage>
</organism>
<proteinExistence type="predicted"/>
<comment type="caution">
    <text evidence="2">The sequence shown here is derived from an EMBL/GenBank/DDBJ whole genome shotgun (WGS) entry which is preliminary data.</text>
</comment>
<keyword evidence="3" id="KW-1185">Reference proteome</keyword>
<feature type="non-terminal residue" evidence="2">
    <location>
        <position position="103"/>
    </location>
</feature>
<name>A0A7J8N913_9ROSI</name>
<reference evidence="2 3" key="1">
    <citation type="journal article" date="2019" name="Genome Biol. Evol.">
        <title>Insights into the evolution of the New World diploid cottons (Gossypium, subgenus Houzingenia) based on genome sequencing.</title>
        <authorList>
            <person name="Grover C.E."/>
            <person name="Arick M.A. 2nd"/>
            <person name="Thrash A."/>
            <person name="Conover J.L."/>
            <person name="Sanders W.S."/>
            <person name="Peterson D.G."/>
            <person name="Frelichowski J.E."/>
            <person name="Scheffler J.A."/>
            <person name="Scheffler B.E."/>
            <person name="Wendel J.F."/>
        </authorList>
    </citation>
    <scope>NUCLEOTIDE SEQUENCE [LARGE SCALE GENOMIC DNA]</scope>
    <source>
        <strain evidence="2">157</strain>
        <tissue evidence="2">Leaf</tissue>
    </source>
</reference>
<feature type="region of interest" description="Disordered" evidence="1">
    <location>
        <begin position="1"/>
        <end position="33"/>
    </location>
</feature>
<sequence>MPRSRNKEDATPSDDYGWRWGEPVEGNRNNVKRNNTVERAFGYKKKRNVVPCPHVLAEVRKTIAQQLQEYHSEKVANGDDDDEELTITRRESMRSQVEMEERQ</sequence>
<evidence type="ECO:0000256" key="1">
    <source>
        <dbReference type="SAM" id="MobiDB-lite"/>
    </source>
</evidence>
<feature type="compositionally biased region" description="Basic and acidic residues" evidence="1">
    <location>
        <begin position="1"/>
        <end position="10"/>
    </location>
</feature>
<accession>A0A7J8N913</accession>
<feature type="compositionally biased region" description="Basic and acidic residues" evidence="1">
    <location>
        <begin position="86"/>
        <end position="103"/>
    </location>
</feature>
<dbReference type="EMBL" id="JABEZX010000013">
    <property type="protein sequence ID" value="MBA0573383.1"/>
    <property type="molecule type" value="Genomic_DNA"/>
</dbReference>